<evidence type="ECO:0000313" key="2">
    <source>
        <dbReference type="EMBL" id="MCH7411447.1"/>
    </source>
</evidence>
<reference evidence="2" key="1">
    <citation type="submission" date="2022-03" db="EMBL/GenBank/DDBJ databases">
        <title>De novo assembled genomes of Belliella spp. (Cyclobacteriaceae) strains.</title>
        <authorList>
            <person name="Szabo A."/>
            <person name="Korponai K."/>
            <person name="Felfoldi T."/>
        </authorList>
    </citation>
    <scope>NUCLEOTIDE SEQUENCE</scope>
    <source>
        <strain evidence="2">DSM 111904</strain>
    </source>
</reference>
<evidence type="ECO:0008006" key="4">
    <source>
        <dbReference type="Google" id="ProtNLM"/>
    </source>
</evidence>
<comment type="caution">
    <text evidence="2">The sequence shown here is derived from an EMBL/GenBank/DDBJ whole genome shotgun (WGS) entry which is preliminary data.</text>
</comment>
<keyword evidence="3" id="KW-1185">Reference proteome</keyword>
<sequence>MRERLNTSIQSISLVLVIAGLAWVVWSASTTMPQMLKYLLIIVAIIEGLSLYLVAKVYPESHTSFKMGIIASFLILIGIKTMLPGMFVPLTITAFAINFLYNFYTNNKRRQGAFKRRAGKRMKIR</sequence>
<evidence type="ECO:0000313" key="3">
    <source>
        <dbReference type="Proteomes" id="UP001165489"/>
    </source>
</evidence>
<keyword evidence="1" id="KW-0472">Membrane</keyword>
<organism evidence="2 3">
    <name type="scientific">Belliella filtrata</name>
    <dbReference type="NCBI Taxonomy" id="2923435"/>
    <lineage>
        <taxon>Bacteria</taxon>
        <taxon>Pseudomonadati</taxon>
        <taxon>Bacteroidota</taxon>
        <taxon>Cytophagia</taxon>
        <taxon>Cytophagales</taxon>
        <taxon>Cyclobacteriaceae</taxon>
        <taxon>Belliella</taxon>
    </lineage>
</organism>
<accession>A0ABS9V4U6</accession>
<keyword evidence="1" id="KW-1133">Transmembrane helix</keyword>
<protein>
    <recommendedName>
        <fullName evidence="4">MerC mercury resistance protein</fullName>
    </recommendedName>
</protein>
<keyword evidence="1" id="KW-0812">Transmembrane</keyword>
<name>A0ABS9V4U6_9BACT</name>
<proteinExistence type="predicted"/>
<evidence type="ECO:0000256" key="1">
    <source>
        <dbReference type="SAM" id="Phobius"/>
    </source>
</evidence>
<feature type="transmembrane region" description="Helical" evidence="1">
    <location>
        <begin position="85"/>
        <end position="104"/>
    </location>
</feature>
<dbReference type="RefSeq" id="WP_241349860.1">
    <property type="nucleotide sequence ID" value="NZ_JAKZGP010000077.1"/>
</dbReference>
<dbReference type="Proteomes" id="UP001165489">
    <property type="component" value="Unassembled WGS sequence"/>
</dbReference>
<gene>
    <name evidence="2" type="ORF">MM239_18805</name>
</gene>
<dbReference type="EMBL" id="JAKZGP010000077">
    <property type="protein sequence ID" value="MCH7411447.1"/>
    <property type="molecule type" value="Genomic_DNA"/>
</dbReference>
<feature type="transmembrane region" description="Helical" evidence="1">
    <location>
        <begin position="35"/>
        <end position="55"/>
    </location>
</feature>
<feature type="transmembrane region" description="Helical" evidence="1">
    <location>
        <begin position="12"/>
        <end position="29"/>
    </location>
</feature>
<feature type="transmembrane region" description="Helical" evidence="1">
    <location>
        <begin position="62"/>
        <end position="79"/>
    </location>
</feature>